<dbReference type="GO" id="GO:0003676">
    <property type="term" value="F:nucleic acid binding"/>
    <property type="evidence" value="ECO:0007669"/>
    <property type="project" value="InterPro"/>
</dbReference>
<sequence length="58" mass="6788">MDSRFEDREWGVGNRESGVVGGVGRWRDVNFQLAVERNKINLLVYDPEREAIVQWSNH</sequence>
<dbReference type="InterPro" id="IPR011856">
    <property type="entry name" value="tRNA_endonuc-like_dom_sf"/>
</dbReference>
<dbReference type="Proteomes" id="UP000176944">
    <property type="component" value="Chromosome"/>
</dbReference>
<accession>A0A9Q9SSR6</accession>
<organism evidence="1">
    <name type="scientific">Moorena producens (strain JHB)</name>
    <dbReference type="NCBI Taxonomy" id="1454205"/>
    <lineage>
        <taxon>Bacteria</taxon>
        <taxon>Bacillati</taxon>
        <taxon>Cyanobacteriota</taxon>
        <taxon>Cyanophyceae</taxon>
        <taxon>Coleofasciculales</taxon>
        <taxon>Coleofasciculaceae</taxon>
        <taxon>Moorena</taxon>
    </lineage>
</organism>
<dbReference type="EMBL" id="CP017708">
    <property type="protein sequence ID" value="WAN68984.1"/>
    <property type="molecule type" value="Genomic_DNA"/>
</dbReference>
<protein>
    <submittedName>
        <fullName evidence="1">Uncharacterized protein</fullName>
    </submittedName>
</protein>
<dbReference type="AlphaFoldDB" id="A0A9Q9SSR6"/>
<reference evidence="1" key="2">
    <citation type="submission" date="2022-10" db="EMBL/GenBank/DDBJ databases">
        <authorList>
            <person name="Ngo T.-E."/>
        </authorList>
    </citation>
    <scope>NUCLEOTIDE SEQUENCE</scope>
    <source>
        <strain evidence="1">JHB</strain>
    </source>
</reference>
<evidence type="ECO:0000313" key="1">
    <source>
        <dbReference type="EMBL" id="WAN68984.1"/>
    </source>
</evidence>
<reference evidence="1" key="1">
    <citation type="journal article" date="2017" name="Proc. Natl. Acad. Sci. U.S.A.">
        <title>Comparative genomics uncovers the prolific and distinctive metabolic potential of the cyanobacterial genus Moorea.</title>
        <authorList>
            <person name="Leao T."/>
            <person name="Castelao G."/>
            <person name="Korobeynikov A."/>
            <person name="Monroe E.A."/>
            <person name="Podell S."/>
            <person name="Glukhov E."/>
            <person name="Allen E.E."/>
            <person name="Gerwick W.H."/>
            <person name="Gerwick L."/>
        </authorList>
    </citation>
    <scope>NUCLEOTIDE SEQUENCE</scope>
    <source>
        <strain evidence="1">JHB</strain>
    </source>
</reference>
<proteinExistence type="predicted"/>
<dbReference type="Gene3D" id="3.40.1350.10">
    <property type="match status" value="1"/>
</dbReference>
<name>A0A9Q9SSR6_MOOP1</name>
<gene>
    <name evidence="1" type="ORF">BJP36_42240</name>
</gene>